<name>A0A010R8C5_9PEZI</name>
<organism evidence="1 2">
    <name type="scientific">Colletotrichum fioriniae PJ7</name>
    <dbReference type="NCBI Taxonomy" id="1445577"/>
    <lineage>
        <taxon>Eukaryota</taxon>
        <taxon>Fungi</taxon>
        <taxon>Dikarya</taxon>
        <taxon>Ascomycota</taxon>
        <taxon>Pezizomycotina</taxon>
        <taxon>Sordariomycetes</taxon>
        <taxon>Hypocreomycetidae</taxon>
        <taxon>Glomerellales</taxon>
        <taxon>Glomerellaceae</taxon>
        <taxon>Colletotrichum</taxon>
        <taxon>Colletotrichum acutatum species complex</taxon>
    </lineage>
</organism>
<comment type="caution">
    <text evidence="1">The sequence shown here is derived from an EMBL/GenBank/DDBJ whole genome shotgun (WGS) entry which is preliminary data.</text>
</comment>
<dbReference type="STRING" id="1445577.A0A010R8C5"/>
<keyword evidence="2" id="KW-1185">Reference proteome</keyword>
<sequence>MGGLQLPDIDDLLATADNPARADVRGLGQGRCASLHISLRPRRRRQALRPRLDPSLTEFLETAMLPTADVDDPAPLFFWQAGITEPDGFFDNDMFDLFDKLEDALSSHRAAFFMSQVDSEFTLPINEGQHAALWHPLETVPSNWVHLIRLRKIRVTPPDTPSRTGRLCKCLSEPPLRTEAVIGATDIPAICLFPAAQSRLEADMTESLSPFPNHSNLSRVPAGVYTYKVTLGDEEGVAGARKSDGSFVKVGSVAKLFQHGYKPFGGD</sequence>
<accession>A0A010R8C5</accession>
<dbReference type="AlphaFoldDB" id="A0A010R8C5"/>
<dbReference type="Proteomes" id="UP000020467">
    <property type="component" value="Unassembled WGS sequence"/>
</dbReference>
<evidence type="ECO:0000313" key="2">
    <source>
        <dbReference type="Proteomes" id="UP000020467"/>
    </source>
</evidence>
<dbReference type="KEGG" id="cfj:CFIO01_10348"/>
<dbReference type="EMBL" id="JARH01001029">
    <property type="protein sequence ID" value="EXF73924.1"/>
    <property type="molecule type" value="Genomic_DNA"/>
</dbReference>
<evidence type="ECO:0000313" key="1">
    <source>
        <dbReference type="EMBL" id="EXF73924.1"/>
    </source>
</evidence>
<proteinExistence type="predicted"/>
<dbReference type="eggNOG" id="ENOG502SJDA">
    <property type="taxonomic scope" value="Eukaryota"/>
</dbReference>
<dbReference type="HOGENOM" id="CLU_1042102_0_0_1"/>
<protein>
    <submittedName>
        <fullName evidence="1">Uncharacterized protein</fullName>
    </submittedName>
</protein>
<reference evidence="1 2" key="1">
    <citation type="submission" date="2014-02" db="EMBL/GenBank/DDBJ databases">
        <title>The genome sequence of Colletotrichum fioriniae PJ7.</title>
        <authorList>
            <person name="Baroncelli R."/>
            <person name="Thon M.R."/>
        </authorList>
    </citation>
    <scope>NUCLEOTIDE SEQUENCE [LARGE SCALE GENOMIC DNA]</scope>
    <source>
        <strain evidence="1 2">PJ7</strain>
    </source>
</reference>
<dbReference type="OrthoDB" id="4837549at2759"/>
<gene>
    <name evidence="1" type="ORF">CFIO01_10348</name>
</gene>